<name>A0A699H095_TANCI</name>
<dbReference type="PANTHER" id="PTHR11439:SF495">
    <property type="entry name" value="REVERSE TRANSCRIPTASE, RNA-DEPENDENT DNA POLYMERASE-RELATED"/>
    <property type="match status" value="1"/>
</dbReference>
<dbReference type="InterPro" id="IPR013103">
    <property type="entry name" value="RVT_2"/>
</dbReference>
<gene>
    <name evidence="2" type="ORF">Tci_273213</name>
</gene>
<evidence type="ECO:0000259" key="1">
    <source>
        <dbReference type="Pfam" id="PF07727"/>
    </source>
</evidence>
<feature type="non-terminal residue" evidence="2">
    <location>
        <position position="1"/>
    </location>
</feature>
<dbReference type="EMBL" id="BKCJ010084964">
    <property type="protein sequence ID" value="GEX01238.1"/>
    <property type="molecule type" value="Genomic_DNA"/>
</dbReference>
<reference evidence="2" key="1">
    <citation type="journal article" date="2019" name="Sci. Rep.">
        <title>Draft genome of Tanacetum cinerariifolium, the natural source of mosquito coil.</title>
        <authorList>
            <person name="Yamashiro T."/>
            <person name="Shiraishi A."/>
            <person name="Satake H."/>
            <person name="Nakayama K."/>
        </authorList>
    </citation>
    <scope>NUCLEOTIDE SEQUENCE</scope>
</reference>
<protein>
    <submittedName>
        <fullName evidence="2">Putative ribonuclease H-like domain-containing protein</fullName>
    </submittedName>
</protein>
<dbReference type="PANTHER" id="PTHR11439">
    <property type="entry name" value="GAG-POL-RELATED RETROTRANSPOSON"/>
    <property type="match status" value="1"/>
</dbReference>
<comment type="caution">
    <text evidence="2">The sequence shown here is derived from an EMBL/GenBank/DDBJ whole genome shotgun (WGS) entry which is preliminary data.</text>
</comment>
<sequence>EIFICGPSKYPDDPDMPELEDIVYSDDEEDVGAEVDLSNLVTNIHVSSIPTTRSHKDHPGNQIIGDLHSAPQTRSMTKMVKEQGGLHQINDEDFHTCMFACFLSQEEPKKVYPTLKDPSLIEAMQDELLQFKLQKVWVLADLPKGKSAIGLKWVFRNKKDKREILIKNKARLVAQGHTQEEGIDYDEVFSSVARIKAIQLFLAYASFMGFMVYQMDVKSAFLYETIEEEVYVCQPPKFKDPDDPDKVYKVVKALYGLHQDPRAWKFGFIDVKSASTPIKTEKPLLKDLNVEDVDVHIYRYLKGKPHLGLWYPNDSSFNLVAYFDSGYARASLDRKSTTGACQFLGCTLISWQCQKQTIVATSSTEAEYVAAARCCTQVLWIQNQLLDYGIDGFHGTNLMRKMELDLLMVMGKIEAIDADKDITLVDVEKDEEGIQEGSNFVLPDKDVEEPKKKRVVDETLLQESFKKLKAVEVSGSESTKEILSNDLKEMSEEDEIHTEGSRTYWKIIKVGGITKAYQSSKDMLKGFDKEDLVALWNLVKEKFSSTVPSVDKEKALWVELKRLFKLDAADVL</sequence>
<evidence type="ECO:0000313" key="2">
    <source>
        <dbReference type="EMBL" id="GEX01238.1"/>
    </source>
</evidence>
<feature type="domain" description="Reverse transcriptase Ty1/copia-type" evidence="1">
    <location>
        <begin position="135"/>
        <end position="266"/>
    </location>
</feature>
<proteinExistence type="predicted"/>
<dbReference type="CDD" id="cd09272">
    <property type="entry name" value="RNase_HI_RT_Ty1"/>
    <property type="match status" value="1"/>
</dbReference>
<accession>A0A699H095</accession>
<organism evidence="2">
    <name type="scientific">Tanacetum cinerariifolium</name>
    <name type="common">Dalmatian daisy</name>
    <name type="synonym">Chrysanthemum cinerariifolium</name>
    <dbReference type="NCBI Taxonomy" id="118510"/>
    <lineage>
        <taxon>Eukaryota</taxon>
        <taxon>Viridiplantae</taxon>
        <taxon>Streptophyta</taxon>
        <taxon>Embryophyta</taxon>
        <taxon>Tracheophyta</taxon>
        <taxon>Spermatophyta</taxon>
        <taxon>Magnoliopsida</taxon>
        <taxon>eudicotyledons</taxon>
        <taxon>Gunneridae</taxon>
        <taxon>Pentapetalae</taxon>
        <taxon>asterids</taxon>
        <taxon>campanulids</taxon>
        <taxon>Asterales</taxon>
        <taxon>Asteraceae</taxon>
        <taxon>Asteroideae</taxon>
        <taxon>Anthemideae</taxon>
        <taxon>Anthemidinae</taxon>
        <taxon>Tanacetum</taxon>
    </lineage>
</organism>
<dbReference type="AlphaFoldDB" id="A0A699H095"/>
<dbReference type="Pfam" id="PF07727">
    <property type="entry name" value="RVT_2"/>
    <property type="match status" value="1"/>
</dbReference>